<dbReference type="EMBL" id="VFQC01000001">
    <property type="protein sequence ID" value="TQN31220.1"/>
    <property type="molecule type" value="Genomic_DNA"/>
</dbReference>
<dbReference type="PANTHER" id="PTHR10587:SF133">
    <property type="entry name" value="CHITIN DEACETYLASE 1-RELATED"/>
    <property type="match status" value="1"/>
</dbReference>
<name>A0A543NHI6_9ACTN</name>
<dbReference type="GO" id="GO:0046872">
    <property type="term" value="F:metal ion binding"/>
    <property type="evidence" value="ECO:0007669"/>
    <property type="project" value="UniProtKB-KW"/>
</dbReference>
<feature type="region of interest" description="Disordered" evidence="3">
    <location>
        <begin position="46"/>
        <end position="109"/>
    </location>
</feature>
<accession>A0A543NHI6</accession>
<dbReference type="Pfam" id="PF01522">
    <property type="entry name" value="Polysacc_deac_1"/>
    <property type="match status" value="1"/>
</dbReference>
<reference evidence="5 6" key="1">
    <citation type="submission" date="2019-06" db="EMBL/GenBank/DDBJ databases">
        <title>Sequencing the genomes of 1000 actinobacteria strains.</title>
        <authorList>
            <person name="Klenk H.-P."/>
        </authorList>
    </citation>
    <scope>NUCLEOTIDE SEQUENCE [LARGE SCALE GENOMIC DNA]</scope>
    <source>
        <strain evidence="5 6">DSM 45015</strain>
    </source>
</reference>
<keyword evidence="6" id="KW-1185">Reference proteome</keyword>
<dbReference type="InterPro" id="IPR002509">
    <property type="entry name" value="NODB_dom"/>
</dbReference>
<dbReference type="CDD" id="cd10917">
    <property type="entry name" value="CE4_NodB_like_6s_7s"/>
    <property type="match status" value="1"/>
</dbReference>
<dbReference type="SUPFAM" id="SSF88713">
    <property type="entry name" value="Glycoside hydrolase/deacetylase"/>
    <property type="match status" value="1"/>
</dbReference>
<dbReference type="Gene3D" id="3.20.20.370">
    <property type="entry name" value="Glycoside hydrolase/deacetylase"/>
    <property type="match status" value="1"/>
</dbReference>
<evidence type="ECO:0000259" key="4">
    <source>
        <dbReference type="PROSITE" id="PS51677"/>
    </source>
</evidence>
<dbReference type="PANTHER" id="PTHR10587">
    <property type="entry name" value="GLYCOSYL TRANSFERASE-RELATED"/>
    <property type="match status" value="1"/>
</dbReference>
<evidence type="ECO:0000313" key="5">
    <source>
        <dbReference type="EMBL" id="TQN31220.1"/>
    </source>
</evidence>
<dbReference type="GO" id="GO:0016020">
    <property type="term" value="C:membrane"/>
    <property type="evidence" value="ECO:0007669"/>
    <property type="project" value="TreeGrafter"/>
</dbReference>
<evidence type="ECO:0000313" key="6">
    <source>
        <dbReference type="Proteomes" id="UP000317422"/>
    </source>
</evidence>
<dbReference type="InterPro" id="IPR011330">
    <property type="entry name" value="Glyco_hydro/deAcase_b/a-brl"/>
</dbReference>
<feature type="region of interest" description="Disordered" evidence="3">
    <location>
        <begin position="264"/>
        <end position="304"/>
    </location>
</feature>
<sequence length="516" mass="55843">MRNEFADLRASLRGLVTPRRFTRPVSSSLKYTAAAASVLLLLSIGSCSPDDRGTSGPGEEPEKPNGEPDQLTSVDPSEVTGLDEREETSDEGPQIDVSYPEIPNADPLTQRLDDATSQKVSDFTSASADAESLTIDWDISVATEDVVAVRLVQEEKDSDGERTSYTTYWYDATSGHTAYSTELVGNQEDLAELDSLVKDSLNEEQVDASTLHPILHLYDSMGFNPDGDLVVEFDQGQIAPAGAGRVNATIPKEDVTSLLSDLGERAQSAATNPSPGSAVEDSATPPKDDTADGSVPGRLPERDDSVDCSSAAAKCIALTFDDGPGARTPELLDALAEYNAKATFFLTGQPAREHPETVRREYAEGHELANHTVTHSDLTTLDKSEVREELTTVNALVRRETGYTLDLMRPPYGATNDKVAQVSRSEGLAEIIWSVDTNDWKNRNAGKVRKEALKNAKPGSIVLMHDIHGTTIDAVPDILERLEEQGYTMVTISQLLGETEPGESYYNGHPDEDGEE</sequence>
<dbReference type="Proteomes" id="UP000317422">
    <property type="component" value="Unassembled WGS sequence"/>
</dbReference>
<protein>
    <submittedName>
        <fullName evidence="5">Peptidoglycan/xylan/chitin deacetylase (PgdA/CDA1 family)</fullName>
    </submittedName>
</protein>
<dbReference type="InterPro" id="IPR050248">
    <property type="entry name" value="Polysacc_deacetylase_ArnD"/>
</dbReference>
<dbReference type="GO" id="GO:0016810">
    <property type="term" value="F:hydrolase activity, acting on carbon-nitrogen (but not peptide) bonds"/>
    <property type="evidence" value="ECO:0007669"/>
    <property type="project" value="InterPro"/>
</dbReference>
<feature type="domain" description="NodB homology" evidence="4">
    <location>
        <begin position="314"/>
        <end position="490"/>
    </location>
</feature>
<dbReference type="GO" id="GO:0005975">
    <property type="term" value="P:carbohydrate metabolic process"/>
    <property type="evidence" value="ECO:0007669"/>
    <property type="project" value="InterPro"/>
</dbReference>
<evidence type="ECO:0000256" key="2">
    <source>
        <dbReference type="ARBA" id="ARBA00022801"/>
    </source>
</evidence>
<gene>
    <name evidence="5" type="ORF">FHX37_1115</name>
</gene>
<organism evidence="5 6">
    <name type="scientific">Haloactinospora alba</name>
    <dbReference type="NCBI Taxonomy" id="405555"/>
    <lineage>
        <taxon>Bacteria</taxon>
        <taxon>Bacillati</taxon>
        <taxon>Actinomycetota</taxon>
        <taxon>Actinomycetes</taxon>
        <taxon>Streptosporangiales</taxon>
        <taxon>Nocardiopsidaceae</taxon>
        <taxon>Haloactinospora</taxon>
    </lineage>
</organism>
<evidence type="ECO:0000256" key="3">
    <source>
        <dbReference type="SAM" id="MobiDB-lite"/>
    </source>
</evidence>
<comment type="caution">
    <text evidence="5">The sequence shown here is derived from an EMBL/GenBank/DDBJ whole genome shotgun (WGS) entry which is preliminary data.</text>
</comment>
<keyword evidence="1" id="KW-0479">Metal-binding</keyword>
<dbReference type="AlphaFoldDB" id="A0A543NHI6"/>
<dbReference type="PROSITE" id="PS51677">
    <property type="entry name" value="NODB"/>
    <property type="match status" value="1"/>
</dbReference>
<keyword evidence="2" id="KW-0378">Hydrolase</keyword>
<proteinExistence type="predicted"/>
<evidence type="ECO:0000256" key="1">
    <source>
        <dbReference type="ARBA" id="ARBA00022723"/>
    </source>
</evidence>